<dbReference type="EMBL" id="ML978713">
    <property type="protein sequence ID" value="KAF2090340.1"/>
    <property type="molecule type" value="Genomic_DNA"/>
</dbReference>
<proteinExistence type="predicted"/>
<keyword evidence="5" id="KW-1185">Reference proteome</keyword>
<keyword evidence="2" id="KW-0175">Coiled coil</keyword>
<dbReference type="GO" id="GO:0046872">
    <property type="term" value="F:metal ion binding"/>
    <property type="evidence" value="ECO:0007669"/>
    <property type="project" value="InterPro"/>
</dbReference>
<dbReference type="Proteomes" id="UP000799776">
    <property type="component" value="Unassembled WGS sequence"/>
</dbReference>
<evidence type="ECO:0000256" key="3">
    <source>
        <dbReference type="SAM" id="MobiDB-lite"/>
    </source>
</evidence>
<dbReference type="GO" id="GO:1990871">
    <property type="term" value="C:Vma12-Vma22 assembly complex"/>
    <property type="evidence" value="ECO:0007669"/>
    <property type="project" value="TreeGrafter"/>
</dbReference>
<accession>A0A9P4LYV0</accession>
<evidence type="ECO:0000313" key="5">
    <source>
        <dbReference type="Proteomes" id="UP000799776"/>
    </source>
</evidence>
<dbReference type="InterPro" id="IPR040357">
    <property type="entry name" value="Vma22/CCDC115"/>
</dbReference>
<dbReference type="Pfam" id="PF21730">
    <property type="entry name" value="Vma22_CCDC115"/>
    <property type="match status" value="2"/>
</dbReference>
<reference evidence="4" key="1">
    <citation type="journal article" date="2020" name="Stud. Mycol.">
        <title>101 Dothideomycetes genomes: a test case for predicting lifestyles and emergence of pathogens.</title>
        <authorList>
            <person name="Haridas S."/>
            <person name="Albert R."/>
            <person name="Binder M."/>
            <person name="Bloem J."/>
            <person name="Labutti K."/>
            <person name="Salamov A."/>
            <person name="Andreopoulos B."/>
            <person name="Baker S."/>
            <person name="Barry K."/>
            <person name="Bills G."/>
            <person name="Bluhm B."/>
            <person name="Cannon C."/>
            <person name="Castanera R."/>
            <person name="Culley D."/>
            <person name="Daum C."/>
            <person name="Ezra D."/>
            <person name="Gonzalez J."/>
            <person name="Henrissat B."/>
            <person name="Kuo A."/>
            <person name="Liang C."/>
            <person name="Lipzen A."/>
            <person name="Lutzoni F."/>
            <person name="Magnuson J."/>
            <person name="Mondo S."/>
            <person name="Nolan M."/>
            <person name="Ohm R."/>
            <person name="Pangilinan J."/>
            <person name="Park H.-J."/>
            <person name="Ramirez L."/>
            <person name="Alfaro M."/>
            <person name="Sun H."/>
            <person name="Tritt A."/>
            <person name="Yoshinaga Y."/>
            <person name="Zwiers L.-H."/>
            <person name="Turgeon B."/>
            <person name="Goodwin S."/>
            <person name="Spatafora J."/>
            <person name="Crous P."/>
            <person name="Grigoriev I."/>
        </authorList>
    </citation>
    <scope>NUCLEOTIDE SEQUENCE</scope>
    <source>
        <strain evidence="4">CBS 121410</strain>
    </source>
</reference>
<feature type="coiled-coil region" evidence="2">
    <location>
        <begin position="19"/>
        <end position="50"/>
    </location>
</feature>
<sequence>MSETTQLPQETIQASASDKESLLDALDDLLKRYLDLLDQYQQAREQLSSRLAKGYISIAQANFNAPNRARYGQDFYDERMQAIRTVSVDESRSVLKRTIVSTAKKVEGSVPADNEDGPEVEHTSTSTEKLMKEDNKPTDIAGKDEPVSETDPACGVNQPQKESKKPEPGAASEESKKSEKSTESAEKHVDPIKWFGILVPPALRTAQKHFVGVVEESVPDVTNLSDELRSIEIEIGRTRKKIRKLDNRV</sequence>
<organism evidence="4 5">
    <name type="scientific">Saccharata proteae CBS 121410</name>
    <dbReference type="NCBI Taxonomy" id="1314787"/>
    <lineage>
        <taxon>Eukaryota</taxon>
        <taxon>Fungi</taxon>
        <taxon>Dikarya</taxon>
        <taxon>Ascomycota</taxon>
        <taxon>Pezizomycotina</taxon>
        <taxon>Dothideomycetes</taxon>
        <taxon>Dothideomycetes incertae sedis</taxon>
        <taxon>Botryosphaeriales</taxon>
        <taxon>Saccharataceae</taxon>
        <taxon>Saccharata</taxon>
    </lineage>
</organism>
<dbReference type="GO" id="GO:0051082">
    <property type="term" value="F:unfolded protein binding"/>
    <property type="evidence" value="ECO:0007669"/>
    <property type="project" value="TreeGrafter"/>
</dbReference>
<dbReference type="PANTHER" id="PTHR31996:SF2">
    <property type="entry name" value="COILED-COIL DOMAIN-CONTAINING PROTEIN 115"/>
    <property type="match status" value="1"/>
</dbReference>
<gene>
    <name evidence="4" type="ORF">K490DRAFT_63219</name>
</gene>
<evidence type="ECO:0000256" key="2">
    <source>
        <dbReference type="SAM" id="Coils"/>
    </source>
</evidence>
<comment type="caution">
    <text evidence="4">The sequence shown here is derived from an EMBL/GenBank/DDBJ whole genome shotgun (WGS) entry which is preliminary data.</text>
</comment>
<feature type="region of interest" description="Disordered" evidence="3">
    <location>
        <begin position="106"/>
        <end position="187"/>
    </location>
</feature>
<name>A0A9P4LYV0_9PEZI</name>
<feature type="compositionally biased region" description="Basic and acidic residues" evidence="3">
    <location>
        <begin position="161"/>
        <end position="187"/>
    </location>
</feature>
<dbReference type="SUPFAM" id="SSF63411">
    <property type="entry name" value="LuxS/MPP-like metallohydrolase"/>
    <property type="match status" value="1"/>
</dbReference>
<dbReference type="GO" id="GO:0070072">
    <property type="term" value="P:vacuolar proton-transporting V-type ATPase complex assembly"/>
    <property type="evidence" value="ECO:0007669"/>
    <property type="project" value="InterPro"/>
</dbReference>
<feature type="compositionally biased region" description="Basic and acidic residues" evidence="3">
    <location>
        <begin position="129"/>
        <end position="146"/>
    </location>
</feature>
<dbReference type="InterPro" id="IPR011249">
    <property type="entry name" value="Metalloenz_LuxS/M16"/>
</dbReference>
<evidence type="ECO:0000256" key="1">
    <source>
        <dbReference type="ARBA" id="ARBA00093634"/>
    </source>
</evidence>
<dbReference type="AlphaFoldDB" id="A0A9P4LYV0"/>
<dbReference type="PANTHER" id="PTHR31996">
    <property type="entry name" value="COILED-COIL DOMAIN-CONTAINING PROTEIN 115"/>
    <property type="match status" value="1"/>
</dbReference>
<evidence type="ECO:0000313" key="4">
    <source>
        <dbReference type="EMBL" id="KAF2090340.1"/>
    </source>
</evidence>
<protein>
    <recommendedName>
        <fullName evidence="1">Vacuolar ATPase assembly protein VMA22</fullName>
    </recommendedName>
</protein>
<feature type="coiled-coil region" evidence="2">
    <location>
        <begin position="221"/>
        <end position="248"/>
    </location>
</feature>
<dbReference type="OrthoDB" id="408631at2759"/>